<dbReference type="Pfam" id="PF00970">
    <property type="entry name" value="FAD_binding_6"/>
    <property type="match status" value="1"/>
</dbReference>
<dbReference type="Gene3D" id="2.40.30.10">
    <property type="entry name" value="Translation factors"/>
    <property type="match status" value="1"/>
</dbReference>
<evidence type="ECO:0000256" key="7">
    <source>
        <dbReference type="ARBA" id="ARBA00023004"/>
    </source>
</evidence>
<comment type="cofactor">
    <cofactor evidence="1">
        <name>FAD</name>
        <dbReference type="ChEBI" id="CHEBI:57692"/>
    </cofactor>
</comment>
<organism evidence="10 11">
    <name type="scientific">Loktanella gaetbuli</name>
    <dbReference type="NCBI Taxonomy" id="2881335"/>
    <lineage>
        <taxon>Bacteria</taxon>
        <taxon>Pseudomonadati</taxon>
        <taxon>Pseudomonadota</taxon>
        <taxon>Alphaproteobacteria</taxon>
        <taxon>Rhodobacterales</taxon>
        <taxon>Roseobacteraceae</taxon>
        <taxon>Loktanella</taxon>
    </lineage>
</organism>
<dbReference type="PANTHER" id="PTHR47354:SF8">
    <property type="entry name" value="1,2-PHENYLACETYL-COA EPOXIDASE, SUBUNIT E"/>
    <property type="match status" value="1"/>
</dbReference>
<dbReference type="EMBL" id="JAJATZ010000003">
    <property type="protein sequence ID" value="MCB5199333.1"/>
    <property type="molecule type" value="Genomic_DNA"/>
</dbReference>
<gene>
    <name evidence="10" type="ORF">LGQ03_08770</name>
</gene>
<dbReference type="InterPro" id="IPR050415">
    <property type="entry name" value="MRET"/>
</dbReference>
<comment type="caution">
    <text evidence="10">The sequence shown here is derived from an EMBL/GenBank/DDBJ whole genome shotgun (WGS) entry which is preliminary data.</text>
</comment>
<dbReference type="InterPro" id="IPR017938">
    <property type="entry name" value="Riboflavin_synthase-like_b-brl"/>
</dbReference>
<evidence type="ECO:0000256" key="2">
    <source>
        <dbReference type="ARBA" id="ARBA00022630"/>
    </source>
</evidence>
<protein>
    <submittedName>
        <fullName evidence="10">Flavodoxin reductase</fullName>
    </submittedName>
</protein>
<keyword evidence="3" id="KW-0001">2Fe-2S</keyword>
<reference evidence="10" key="1">
    <citation type="submission" date="2021-10" db="EMBL/GenBank/DDBJ databases">
        <title>Loktanella gaetbuli sp. nov., isolated from a tidal flat.</title>
        <authorList>
            <person name="Park S."/>
            <person name="Yoon J.-H."/>
        </authorList>
    </citation>
    <scope>NUCLEOTIDE SEQUENCE</scope>
    <source>
        <strain evidence="10">TSTF-M6</strain>
    </source>
</reference>
<name>A0ABS8BUC6_9RHOB</name>
<keyword evidence="11" id="KW-1185">Reference proteome</keyword>
<evidence type="ECO:0000313" key="10">
    <source>
        <dbReference type="EMBL" id="MCB5199333.1"/>
    </source>
</evidence>
<keyword evidence="4" id="KW-0479">Metal-binding</keyword>
<evidence type="ECO:0000256" key="5">
    <source>
        <dbReference type="ARBA" id="ARBA00022827"/>
    </source>
</evidence>
<sequence length="222" mass="24538">MTHTLTVQKIEQVTHDTYRLICSKPDSFRFEAGQATHMALDKDGWRDEDRAFTMVSDPDAKHVEFVIKSYPSHDGVTELVPDIQPGDRWLAEDPAGAITDHGCGTFLAAGAGITPFIAILNKHAREGVGGDHLIFANTHDRDIIMKDTWDQMAGVTPTYVISDQDDTAHRKGQLDRAMLSDIGIATDKPCYVCGPGEFVDDIRDALKEMGVPEDKIITENGW</sequence>
<dbReference type="PROSITE" id="PS51384">
    <property type="entry name" value="FAD_FR"/>
    <property type="match status" value="1"/>
</dbReference>
<dbReference type="Gene3D" id="3.40.50.80">
    <property type="entry name" value="Nucleotide-binding domain of ferredoxin-NADP reductase (FNR) module"/>
    <property type="match status" value="1"/>
</dbReference>
<dbReference type="Proteomes" id="UP001138961">
    <property type="component" value="Unassembled WGS sequence"/>
</dbReference>
<keyword evidence="5" id="KW-0274">FAD</keyword>
<proteinExistence type="predicted"/>
<feature type="domain" description="FAD-binding FR-type" evidence="9">
    <location>
        <begin position="1"/>
        <end position="101"/>
    </location>
</feature>
<dbReference type="RefSeq" id="WP_226748095.1">
    <property type="nucleotide sequence ID" value="NZ_JAJATZ010000003.1"/>
</dbReference>
<dbReference type="InterPro" id="IPR039261">
    <property type="entry name" value="FNR_nucleotide-bd"/>
</dbReference>
<dbReference type="PANTHER" id="PTHR47354">
    <property type="entry name" value="NADH OXIDOREDUCTASE HCR"/>
    <property type="match status" value="1"/>
</dbReference>
<evidence type="ECO:0000256" key="8">
    <source>
        <dbReference type="ARBA" id="ARBA00023014"/>
    </source>
</evidence>
<dbReference type="InterPro" id="IPR001433">
    <property type="entry name" value="OxRdtase_FAD/NAD-bd"/>
</dbReference>
<dbReference type="SUPFAM" id="SSF63380">
    <property type="entry name" value="Riboflavin synthase domain-like"/>
    <property type="match status" value="1"/>
</dbReference>
<keyword evidence="6" id="KW-0560">Oxidoreductase</keyword>
<keyword evidence="8" id="KW-0411">Iron-sulfur</keyword>
<evidence type="ECO:0000313" key="11">
    <source>
        <dbReference type="Proteomes" id="UP001138961"/>
    </source>
</evidence>
<keyword evidence="7" id="KW-0408">Iron</keyword>
<accession>A0ABS8BUC6</accession>
<dbReference type="InterPro" id="IPR017927">
    <property type="entry name" value="FAD-bd_FR_type"/>
</dbReference>
<dbReference type="InterPro" id="IPR008333">
    <property type="entry name" value="Cbr1-like_FAD-bd_dom"/>
</dbReference>
<evidence type="ECO:0000259" key="9">
    <source>
        <dbReference type="PROSITE" id="PS51384"/>
    </source>
</evidence>
<dbReference type="Pfam" id="PF00175">
    <property type="entry name" value="NAD_binding_1"/>
    <property type="match status" value="1"/>
</dbReference>
<evidence type="ECO:0000256" key="6">
    <source>
        <dbReference type="ARBA" id="ARBA00023002"/>
    </source>
</evidence>
<evidence type="ECO:0000256" key="3">
    <source>
        <dbReference type="ARBA" id="ARBA00022714"/>
    </source>
</evidence>
<evidence type="ECO:0000256" key="4">
    <source>
        <dbReference type="ARBA" id="ARBA00022723"/>
    </source>
</evidence>
<dbReference type="SUPFAM" id="SSF52343">
    <property type="entry name" value="Ferredoxin reductase-like, C-terminal NADP-linked domain"/>
    <property type="match status" value="1"/>
</dbReference>
<keyword evidence="2" id="KW-0285">Flavoprotein</keyword>
<evidence type="ECO:0000256" key="1">
    <source>
        <dbReference type="ARBA" id="ARBA00001974"/>
    </source>
</evidence>